<dbReference type="Gene3D" id="1.10.287.110">
    <property type="entry name" value="DnaJ domain"/>
    <property type="match status" value="1"/>
</dbReference>
<dbReference type="InterPro" id="IPR011990">
    <property type="entry name" value="TPR-like_helical_dom_sf"/>
</dbReference>
<protein>
    <recommendedName>
        <fullName evidence="3">J domain-containing protein</fullName>
    </recommendedName>
</protein>
<keyword evidence="1" id="KW-0235">DNA replication</keyword>
<evidence type="ECO:0000313" key="4">
    <source>
        <dbReference type="EMBL" id="CQR72108.1"/>
    </source>
</evidence>
<dbReference type="EMBL" id="CTRP01000008">
    <property type="protein sequence ID" value="CQR72108.1"/>
    <property type="molecule type" value="Genomic_DNA"/>
</dbReference>
<name>A0A0U1KXF0_9FIRM</name>
<dbReference type="CDD" id="cd06257">
    <property type="entry name" value="DnaJ"/>
    <property type="match status" value="1"/>
</dbReference>
<dbReference type="Pfam" id="PF00226">
    <property type="entry name" value="DnaJ"/>
    <property type="match status" value="1"/>
</dbReference>
<feature type="region of interest" description="Disordered" evidence="2">
    <location>
        <begin position="11"/>
        <end position="38"/>
    </location>
</feature>
<sequence>MPKQEVLFAELLPQEESPVSGQNATGKSGGKAGVRRRKKASREVEDYYALLAVNQDAEFADIKRGYLQKLRQYPPENYPAEFEQIRRAYDTLRDAAQRKEYDIIRQYGESIEDLLNEAVGSRGITAQSVKLLQRAVKIDPLHTKARLALAYAHIYRDEEAAFEGQFFELIRQAGPDKWLTIMGSKITQLLQVGRVTAAFDELQKVTARQPDAIKKLWPVYINVYGEAGEEELLLAEVETAINAIETPEQANVGLYVAWIQVVIAFDESGKKTDRVLSATKKWLKNFTNPADLAGISKIFSKEYEKCREESEYQGAKLFIDLAIMADRKNPDLQQYALEVQTVVQIIREFDRILADKRLFPGVTIEALRWVSEEFHVFEEELEEMTYWLPPEFHEEIVNMDEEYAAGIILLKKRYPVIYRHFQQRWEAMFKEKTAGLNREERRSLRL</sequence>
<dbReference type="SMART" id="SM00271">
    <property type="entry name" value="DnaJ"/>
    <property type="match status" value="1"/>
</dbReference>
<dbReference type="InterPro" id="IPR036869">
    <property type="entry name" value="J_dom_sf"/>
</dbReference>
<proteinExistence type="predicted"/>
<feature type="domain" description="J" evidence="3">
    <location>
        <begin position="46"/>
        <end position="105"/>
    </location>
</feature>
<dbReference type="InterPro" id="IPR001623">
    <property type="entry name" value="DnaJ_domain"/>
</dbReference>
<dbReference type="Gene3D" id="1.25.40.10">
    <property type="entry name" value="Tetratricopeptide repeat domain"/>
    <property type="match status" value="1"/>
</dbReference>
<evidence type="ECO:0000256" key="1">
    <source>
        <dbReference type="ARBA" id="ARBA00022705"/>
    </source>
</evidence>
<dbReference type="PROSITE" id="PS00636">
    <property type="entry name" value="DNAJ_1"/>
    <property type="match status" value="1"/>
</dbReference>
<accession>A0A0U1KXF0</accession>
<organism evidence="4 5">
    <name type="scientific">Sporomusa ovata</name>
    <dbReference type="NCBI Taxonomy" id="2378"/>
    <lineage>
        <taxon>Bacteria</taxon>
        <taxon>Bacillati</taxon>
        <taxon>Bacillota</taxon>
        <taxon>Negativicutes</taxon>
        <taxon>Selenomonadales</taxon>
        <taxon>Sporomusaceae</taxon>
        <taxon>Sporomusa</taxon>
    </lineage>
</organism>
<evidence type="ECO:0000259" key="3">
    <source>
        <dbReference type="PROSITE" id="PS50076"/>
    </source>
</evidence>
<dbReference type="GO" id="GO:0006260">
    <property type="term" value="P:DNA replication"/>
    <property type="evidence" value="ECO:0007669"/>
    <property type="project" value="UniProtKB-KW"/>
</dbReference>
<dbReference type="AlphaFoldDB" id="A0A0U1KXF0"/>
<reference evidence="5" key="1">
    <citation type="submission" date="2015-03" db="EMBL/GenBank/DDBJ databases">
        <authorList>
            <person name="Nijsse Bart"/>
        </authorList>
    </citation>
    <scope>NUCLEOTIDE SEQUENCE [LARGE SCALE GENOMIC DNA]</scope>
</reference>
<dbReference type="GO" id="GO:0042026">
    <property type="term" value="P:protein refolding"/>
    <property type="evidence" value="ECO:0007669"/>
    <property type="project" value="TreeGrafter"/>
</dbReference>
<dbReference type="GO" id="GO:0051082">
    <property type="term" value="F:unfolded protein binding"/>
    <property type="evidence" value="ECO:0007669"/>
    <property type="project" value="TreeGrafter"/>
</dbReference>
<dbReference type="PANTHER" id="PTHR43096">
    <property type="entry name" value="DNAJ HOMOLOG 1, MITOCHONDRIAL-RELATED"/>
    <property type="match status" value="1"/>
</dbReference>
<dbReference type="GO" id="GO:0005737">
    <property type="term" value="C:cytoplasm"/>
    <property type="evidence" value="ECO:0007669"/>
    <property type="project" value="TreeGrafter"/>
</dbReference>
<dbReference type="Proteomes" id="UP000049855">
    <property type="component" value="Unassembled WGS sequence"/>
</dbReference>
<dbReference type="SUPFAM" id="SSF46565">
    <property type="entry name" value="Chaperone J-domain"/>
    <property type="match status" value="1"/>
</dbReference>
<dbReference type="InterPro" id="IPR018253">
    <property type="entry name" value="DnaJ_domain_CS"/>
</dbReference>
<evidence type="ECO:0000313" key="5">
    <source>
        <dbReference type="Proteomes" id="UP000049855"/>
    </source>
</evidence>
<dbReference type="RefSeq" id="WP_021167740.1">
    <property type="nucleotide sequence ID" value="NZ_CTRP01000008.1"/>
</dbReference>
<gene>
    <name evidence="4" type="ORF">SpAn4DRAFT_4797</name>
</gene>
<dbReference type="PROSITE" id="PS50076">
    <property type="entry name" value="DNAJ_2"/>
    <property type="match status" value="1"/>
</dbReference>
<dbReference type="PANTHER" id="PTHR43096:SF10">
    <property type="entry name" value="CHAPERONE PROTEIN DNAJ A6, CHLOROPLASTIC"/>
    <property type="match status" value="1"/>
</dbReference>
<evidence type="ECO:0000256" key="2">
    <source>
        <dbReference type="SAM" id="MobiDB-lite"/>
    </source>
</evidence>
<keyword evidence="5" id="KW-1185">Reference proteome</keyword>
<feature type="compositionally biased region" description="Polar residues" evidence="2">
    <location>
        <begin position="17"/>
        <end position="26"/>
    </location>
</feature>